<dbReference type="GO" id="GO:0005886">
    <property type="term" value="C:plasma membrane"/>
    <property type="evidence" value="ECO:0007669"/>
    <property type="project" value="TreeGrafter"/>
</dbReference>
<evidence type="ECO:0000256" key="5">
    <source>
        <dbReference type="ARBA" id="ARBA00023065"/>
    </source>
</evidence>
<dbReference type="Gene3D" id="1.10.287.70">
    <property type="match status" value="1"/>
</dbReference>
<dbReference type="AlphaFoldDB" id="A0AAN7PJ39"/>
<dbReference type="InterPro" id="IPR003280">
    <property type="entry name" value="2pore_dom_K_chnl"/>
</dbReference>
<dbReference type="GO" id="GO:0022841">
    <property type="term" value="F:potassium ion leak channel activity"/>
    <property type="evidence" value="ECO:0007669"/>
    <property type="project" value="TreeGrafter"/>
</dbReference>
<keyword evidence="11" id="KW-1185">Reference proteome</keyword>
<sequence length="483" mass="54263">MKTFPCGTRSVKPLYRVASNENGNEVQFFKRRNWVLPQQEKLKTSSERITRQFHYKSGLKIVQTKMYEPVSDGCVTVINSKYGNKITYDQSDVEEDCTNCVYEDCNKNNEQPPENPPRQNKIQSSFDCSVLNRRNCDKMRTGNGDNYVDVDHITLESERNYKNRFHSIGVQTSALLPYRLRFFPKFHTYLGCDPSSSLTNKLCFCGKTLSQCLFSQVGLTFILINWALLGAAAFYKTEGPREVQQTEDLEIVQKELSIDLATDLRQVSQHSEVWPQTVQKYMLRYENLFLTAVGSGYGEGGEGFIWTYPGCILFSVSLLTTLGFGAPVPRTSLGRGAAVLFAAIGIPLHFLLILNIGNLAAGKLKLLVNYYTENSSPTENELKTPKNGLIKWFPFLSIFLYYTLGAILFGFVRERNVVDSLLFPLDFTPAGGVAKTSGHVRIFYALYLEFAVMLAATIVSIIQTSATRGIVDIGLKLGLLTNT</sequence>
<dbReference type="GO" id="GO:0030322">
    <property type="term" value="P:stabilization of membrane potential"/>
    <property type="evidence" value="ECO:0007669"/>
    <property type="project" value="TreeGrafter"/>
</dbReference>
<evidence type="ECO:0000256" key="4">
    <source>
        <dbReference type="ARBA" id="ARBA00022989"/>
    </source>
</evidence>
<comment type="caution">
    <text evidence="10">The sequence shown here is derived from an EMBL/GenBank/DDBJ whole genome shotgun (WGS) entry which is preliminary data.</text>
</comment>
<dbReference type="PANTHER" id="PTHR11003:SF87">
    <property type="entry name" value="POTASSIUM CHANNEL DOMAIN-CONTAINING PROTEIN"/>
    <property type="match status" value="1"/>
</dbReference>
<feature type="transmembrane region" description="Helical" evidence="8">
    <location>
        <begin position="213"/>
        <end position="235"/>
    </location>
</feature>
<feature type="transmembrane region" description="Helical" evidence="8">
    <location>
        <begin position="338"/>
        <end position="361"/>
    </location>
</feature>
<feature type="domain" description="Potassium channel" evidence="9">
    <location>
        <begin position="304"/>
        <end position="359"/>
    </location>
</feature>
<evidence type="ECO:0000256" key="7">
    <source>
        <dbReference type="ARBA" id="ARBA00023303"/>
    </source>
</evidence>
<keyword evidence="5" id="KW-0406">Ion transport</keyword>
<protein>
    <recommendedName>
        <fullName evidence="9">Potassium channel domain-containing protein</fullName>
    </recommendedName>
</protein>
<dbReference type="InterPro" id="IPR013099">
    <property type="entry name" value="K_chnl_dom"/>
</dbReference>
<name>A0AAN7PJ39_9COLE</name>
<keyword evidence="4 8" id="KW-1133">Transmembrane helix</keyword>
<evidence type="ECO:0000256" key="3">
    <source>
        <dbReference type="ARBA" id="ARBA00022692"/>
    </source>
</evidence>
<dbReference type="EMBL" id="JARPUR010000001">
    <property type="protein sequence ID" value="KAK4887709.1"/>
    <property type="molecule type" value="Genomic_DNA"/>
</dbReference>
<evidence type="ECO:0000313" key="10">
    <source>
        <dbReference type="EMBL" id="KAK4887709.1"/>
    </source>
</evidence>
<feature type="transmembrane region" description="Helical" evidence="8">
    <location>
        <begin position="392"/>
        <end position="412"/>
    </location>
</feature>
<proteinExistence type="predicted"/>
<comment type="subcellular location">
    <subcellularLocation>
        <location evidence="1">Membrane</location>
        <topology evidence="1">Multi-pass membrane protein</topology>
    </subcellularLocation>
</comment>
<keyword evidence="3 8" id="KW-0812">Transmembrane</keyword>
<feature type="transmembrane region" description="Helical" evidence="8">
    <location>
        <begin position="442"/>
        <end position="462"/>
    </location>
</feature>
<reference evidence="11" key="1">
    <citation type="submission" date="2023-01" db="EMBL/GenBank/DDBJ databases">
        <title>Key to firefly adult light organ development and bioluminescence: homeobox transcription factors regulate luciferase expression and transportation to peroxisome.</title>
        <authorList>
            <person name="Fu X."/>
        </authorList>
    </citation>
    <scope>NUCLEOTIDE SEQUENCE [LARGE SCALE GENOMIC DNA]</scope>
</reference>
<gene>
    <name evidence="10" type="ORF">RN001_003980</name>
</gene>
<dbReference type="PANTHER" id="PTHR11003">
    <property type="entry name" value="POTASSIUM CHANNEL, SUBFAMILY K"/>
    <property type="match status" value="1"/>
</dbReference>
<keyword evidence="6 8" id="KW-0472">Membrane</keyword>
<evidence type="ECO:0000256" key="2">
    <source>
        <dbReference type="ARBA" id="ARBA00022448"/>
    </source>
</evidence>
<dbReference type="Pfam" id="PF07885">
    <property type="entry name" value="Ion_trans_2"/>
    <property type="match status" value="1"/>
</dbReference>
<keyword evidence="7" id="KW-0407">Ion channel</keyword>
<accession>A0AAN7PJ39</accession>
<evidence type="ECO:0000256" key="8">
    <source>
        <dbReference type="SAM" id="Phobius"/>
    </source>
</evidence>
<feature type="transmembrane region" description="Helical" evidence="8">
    <location>
        <begin position="305"/>
        <end position="326"/>
    </location>
</feature>
<evidence type="ECO:0000259" key="9">
    <source>
        <dbReference type="Pfam" id="PF07885"/>
    </source>
</evidence>
<dbReference type="SUPFAM" id="SSF81324">
    <property type="entry name" value="Voltage-gated potassium channels"/>
    <property type="match status" value="1"/>
</dbReference>
<evidence type="ECO:0000313" key="11">
    <source>
        <dbReference type="Proteomes" id="UP001353858"/>
    </source>
</evidence>
<dbReference type="Proteomes" id="UP001353858">
    <property type="component" value="Unassembled WGS sequence"/>
</dbReference>
<dbReference type="GO" id="GO:0015271">
    <property type="term" value="F:outward rectifier potassium channel activity"/>
    <property type="evidence" value="ECO:0007669"/>
    <property type="project" value="TreeGrafter"/>
</dbReference>
<organism evidence="10 11">
    <name type="scientific">Aquatica leii</name>
    <dbReference type="NCBI Taxonomy" id="1421715"/>
    <lineage>
        <taxon>Eukaryota</taxon>
        <taxon>Metazoa</taxon>
        <taxon>Ecdysozoa</taxon>
        <taxon>Arthropoda</taxon>
        <taxon>Hexapoda</taxon>
        <taxon>Insecta</taxon>
        <taxon>Pterygota</taxon>
        <taxon>Neoptera</taxon>
        <taxon>Endopterygota</taxon>
        <taxon>Coleoptera</taxon>
        <taxon>Polyphaga</taxon>
        <taxon>Elateriformia</taxon>
        <taxon>Elateroidea</taxon>
        <taxon>Lampyridae</taxon>
        <taxon>Luciolinae</taxon>
        <taxon>Aquatica</taxon>
    </lineage>
</organism>
<keyword evidence="2" id="KW-0813">Transport</keyword>
<evidence type="ECO:0000256" key="6">
    <source>
        <dbReference type="ARBA" id="ARBA00023136"/>
    </source>
</evidence>
<evidence type="ECO:0000256" key="1">
    <source>
        <dbReference type="ARBA" id="ARBA00004141"/>
    </source>
</evidence>